<accession>A0A1B6QH85</accession>
<dbReference type="Gramene" id="KXG37260">
    <property type="protein sequence ID" value="KXG37260"/>
    <property type="gene ID" value="SORBI_3001G035700"/>
</dbReference>
<dbReference type="Proteomes" id="UP000000768">
    <property type="component" value="Chromosome 1"/>
</dbReference>
<evidence type="ECO:0000313" key="1">
    <source>
        <dbReference type="EMBL" id="KXG37260.1"/>
    </source>
</evidence>
<keyword evidence="2" id="KW-1185">Reference proteome</keyword>
<evidence type="ECO:0000313" key="2">
    <source>
        <dbReference type="Proteomes" id="UP000000768"/>
    </source>
</evidence>
<proteinExistence type="predicted"/>
<organism evidence="1 2">
    <name type="scientific">Sorghum bicolor</name>
    <name type="common">Sorghum</name>
    <name type="synonym">Sorghum vulgare</name>
    <dbReference type="NCBI Taxonomy" id="4558"/>
    <lineage>
        <taxon>Eukaryota</taxon>
        <taxon>Viridiplantae</taxon>
        <taxon>Streptophyta</taxon>
        <taxon>Embryophyta</taxon>
        <taxon>Tracheophyta</taxon>
        <taxon>Spermatophyta</taxon>
        <taxon>Magnoliopsida</taxon>
        <taxon>Liliopsida</taxon>
        <taxon>Poales</taxon>
        <taxon>Poaceae</taxon>
        <taxon>PACMAD clade</taxon>
        <taxon>Panicoideae</taxon>
        <taxon>Andropogonodae</taxon>
        <taxon>Andropogoneae</taxon>
        <taxon>Sorghinae</taxon>
        <taxon>Sorghum</taxon>
    </lineage>
</organism>
<reference evidence="2" key="2">
    <citation type="journal article" date="2018" name="Plant J.">
        <title>The Sorghum bicolor reference genome: improved assembly, gene annotations, a transcriptome atlas, and signatures of genome organization.</title>
        <authorList>
            <person name="McCormick R.F."/>
            <person name="Truong S.K."/>
            <person name="Sreedasyam A."/>
            <person name="Jenkins J."/>
            <person name="Shu S."/>
            <person name="Sims D."/>
            <person name="Kennedy M."/>
            <person name="Amirebrahimi M."/>
            <person name="Weers B.D."/>
            <person name="McKinley B."/>
            <person name="Mattison A."/>
            <person name="Morishige D.T."/>
            <person name="Grimwood J."/>
            <person name="Schmutz J."/>
            <person name="Mullet J.E."/>
        </authorList>
    </citation>
    <scope>NUCLEOTIDE SEQUENCE [LARGE SCALE GENOMIC DNA]</scope>
    <source>
        <strain evidence="2">cv. BTx623</strain>
    </source>
</reference>
<dbReference type="InParanoid" id="A0A1B6QH85"/>
<name>A0A1B6QH85_SORBI</name>
<gene>
    <name evidence="1" type="ORF">SORBI_3001G035700</name>
</gene>
<dbReference type="AlphaFoldDB" id="A0A1B6QH85"/>
<protein>
    <submittedName>
        <fullName evidence="1">Uncharacterized protein</fullName>
    </submittedName>
</protein>
<reference evidence="1 2" key="1">
    <citation type="journal article" date="2009" name="Nature">
        <title>The Sorghum bicolor genome and the diversification of grasses.</title>
        <authorList>
            <person name="Paterson A.H."/>
            <person name="Bowers J.E."/>
            <person name="Bruggmann R."/>
            <person name="Dubchak I."/>
            <person name="Grimwood J."/>
            <person name="Gundlach H."/>
            <person name="Haberer G."/>
            <person name="Hellsten U."/>
            <person name="Mitros T."/>
            <person name="Poliakov A."/>
            <person name="Schmutz J."/>
            <person name="Spannagl M."/>
            <person name="Tang H."/>
            <person name="Wang X."/>
            <person name="Wicker T."/>
            <person name="Bharti A.K."/>
            <person name="Chapman J."/>
            <person name="Feltus F.A."/>
            <person name="Gowik U."/>
            <person name="Grigoriev I.V."/>
            <person name="Lyons E."/>
            <person name="Maher C.A."/>
            <person name="Martis M."/>
            <person name="Narechania A."/>
            <person name="Otillar R.P."/>
            <person name="Penning B.W."/>
            <person name="Salamov A.A."/>
            <person name="Wang Y."/>
            <person name="Zhang L."/>
            <person name="Carpita N.C."/>
            <person name="Freeling M."/>
            <person name="Gingle A.R."/>
            <person name="Hash C.T."/>
            <person name="Keller B."/>
            <person name="Klein P."/>
            <person name="Kresovich S."/>
            <person name="McCann M.C."/>
            <person name="Ming R."/>
            <person name="Peterson D.G."/>
            <person name="Mehboob-ur-Rahman"/>
            <person name="Ware D."/>
            <person name="Westhoff P."/>
            <person name="Mayer K.F."/>
            <person name="Messing J."/>
            <person name="Rokhsar D.S."/>
        </authorList>
    </citation>
    <scope>NUCLEOTIDE SEQUENCE [LARGE SCALE GENOMIC DNA]</scope>
    <source>
        <strain evidence="2">cv. BTx623</strain>
    </source>
</reference>
<dbReference type="EMBL" id="CM000760">
    <property type="protein sequence ID" value="KXG37260.1"/>
    <property type="molecule type" value="Genomic_DNA"/>
</dbReference>
<sequence length="74" mass="7559">MEASKEDGGGAGRVLLGACWYAFGQTPVDCSFATDVTAPGESGGAADLRSPLSGARLRVVSTPRVHGIRALNRA</sequence>